<evidence type="ECO:0000313" key="2">
    <source>
        <dbReference type="EMBL" id="OCX69132.1"/>
    </source>
</evidence>
<evidence type="ECO:0000256" key="1">
    <source>
        <dbReference type="SAM" id="MobiDB-lite"/>
    </source>
</evidence>
<dbReference type="RefSeq" id="WP_024895559.1">
    <property type="nucleotide sequence ID" value="NZ_LWRZ01000311.1"/>
</dbReference>
<accession>A0A1C2J1H3</accession>
<organism evidence="2 3">
    <name type="scientific">Acidithiobacillus thiooxidans</name>
    <name type="common">Thiobacillus thiooxidans</name>
    <dbReference type="NCBI Taxonomy" id="930"/>
    <lineage>
        <taxon>Bacteria</taxon>
        <taxon>Pseudomonadati</taxon>
        <taxon>Pseudomonadota</taxon>
        <taxon>Acidithiobacillia</taxon>
        <taxon>Acidithiobacillales</taxon>
        <taxon>Acidithiobacillaceae</taxon>
        <taxon>Acidithiobacillus</taxon>
    </lineage>
</organism>
<comment type="caution">
    <text evidence="2">The sequence shown here is derived from an EMBL/GenBank/DDBJ whole genome shotgun (WGS) entry which is preliminary data.</text>
</comment>
<gene>
    <name evidence="2" type="ORF">A6P07_17205</name>
</gene>
<evidence type="ECO:0000313" key="3">
    <source>
        <dbReference type="Proteomes" id="UP000094893"/>
    </source>
</evidence>
<dbReference type="Proteomes" id="UP000094893">
    <property type="component" value="Unassembled WGS sequence"/>
</dbReference>
<name>A0A1C2J1H3_ACITH</name>
<dbReference type="AlphaFoldDB" id="A0A1C2J1H3"/>
<proteinExistence type="predicted"/>
<sequence>MEQLGPLLQTVLWVGLIGVITYRFSNQIEQLLEALTDRIKSGSDITAGPFSVRGMQPLSLQEQAMRATQEIEEANAVANAPASPVPDEEPNLAAAPATPPVPTPTRRFRAKYFQAEDLALRALQAEFGQPINRQVSVGPGQEFDGAFVHSNRLNIVEVKYVSKPPPNALMEKALLHKLLHNVQSFSLRYNYKSVNLILVAVVDRTSDVDATLKRYNAIAGQSAIPTEVRVYALSNLQAKFGIVDAD</sequence>
<protein>
    <submittedName>
        <fullName evidence="2">Uncharacterized protein</fullName>
    </submittedName>
</protein>
<reference evidence="2 3" key="1">
    <citation type="journal article" date="2016" name="Int. J. Mol. Sci.">
        <title>Comparative genomics of the extreme acidophile Acidithiobacillus thiooxidans reveals intraspecific divergence and niche adaptation.</title>
        <authorList>
            <person name="Zhang X."/>
            <person name="Feng X."/>
            <person name="Tao J."/>
            <person name="Ma L."/>
            <person name="Xiao Y."/>
            <person name="Liang Y."/>
            <person name="Liu X."/>
            <person name="Yin H."/>
        </authorList>
    </citation>
    <scope>NUCLEOTIDE SEQUENCE [LARGE SCALE GENOMIC DNA]</scope>
    <source>
        <strain evidence="2 3">A02</strain>
    </source>
</reference>
<dbReference type="EMBL" id="LWSA01000262">
    <property type="protein sequence ID" value="OCX69132.1"/>
    <property type="molecule type" value="Genomic_DNA"/>
</dbReference>
<feature type="region of interest" description="Disordered" evidence="1">
    <location>
        <begin position="80"/>
        <end position="101"/>
    </location>
</feature>